<dbReference type="EMBL" id="MU826353">
    <property type="protein sequence ID" value="KAJ7380410.1"/>
    <property type="molecule type" value="Genomic_DNA"/>
</dbReference>
<feature type="compositionally biased region" description="Basic and acidic residues" evidence="1">
    <location>
        <begin position="13"/>
        <end position="23"/>
    </location>
</feature>
<accession>A0A9W9ZFK1</accession>
<dbReference type="AlphaFoldDB" id="A0A9W9ZFK1"/>
<evidence type="ECO:0000256" key="1">
    <source>
        <dbReference type="SAM" id="MobiDB-lite"/>
    </source>
</evidence>
<comment type="caution">
    <text evidence="2">The sequence shown here is derived from an EMBL/GenBank/DDBJ whole genome shotgun (WGS) entry which is preliminary data.</text>
</comment>
<sequence>MTLCRRSYKSRKNAFERSEKTLEENNNNVLEDLEAVHEQLEVDSVHEVDEDSSDEIRSHVQEVKTEPSSCTTEEKSSDLSELPATSVENEGEGSKAQDSRIQEEITSLTTEHSRQNSVLESDMPSSGTLIKEEVISSLTVEPLRQNSDSERKMPSSGTLMKEEVISSLTAELRDIILM</sequence>
<evidence type="ECO:0000313" key="2">
    <source>
        <dbReference type="EMBL" id="KAJ7380410.1"/>
    </source>
</evidence>
<reference evidence="2" key="1">
    <citation type="submission" date="2023-01" db="EMBL/GenBank/DDBJ databases">
        <title>Genome assembly of the deep-sea coral Lophelia pertusa.</title>
        <authorList>
            <person name="Herrera S."/>
            <person name="Cordes E."/>
        </authorList>
    </citation>
    <scope>NUCLEOTIDE SEQUENCE</scope>
    <source>
        <strain evidence="2">USNM1676648</strain>
        <tissue evidence="2">Polyp</tissue>
    </source>
</reference>
<proteinExistence type="predicted"/>
<feature type="compositionally biased region" description="Basic and acidic residues" evidence="1">
    <location>
        <begin position="92"/>
        <end position="103"/>
    </location>
</feature>
<dbReference type="Proteomes" id="UP001163046">
    <property type="component" value="Unassembled WGS sequence"/>
</dbReference>
<keyword evidence="3" id="KW-1185">Reference proteome</keyword>
<protein>
    <submittedName>
        <fullName evidence="2">Uncharacterized protein</fullName>
    </submittedName>
</protein>
<name>A0A9W9ZFK1_9CNID</name>
<feature type="compositionally biased region" description="Polar residues" evidence="1">
    <location>
        <begin position="104"/>
        <end position="127"/>
    </location>
</feature>
<organism evidence="2 3">
    <name type="scientific">Desmophyllum pertusum</name>
    <dbReference type="NCBI Taxonomy" id="174260"/>
    <lineage>
        <taxon>Eukaryota</taxon>
        <taxon>Metazoa</taxon>
        <taxon>Cnidaria</taxon>
        <taxon>Anthozoa</taxon>
        <taxon>Hexacorallia</taxon>
        <taxon>Scleractinia</taxon>
        <taxon>Caryophylliina</taxon>
        <taxon>Caryophylliidae</taxon>
        <taxon>Desmophyllum</taxon>
    </lineage>
</organism>
<evidence type="ECO:0000313" key="3">
    <source>
        <dbReference type="Proteomes" id="UP001163046"/>
    </source>
</evidence>
<gene>
    <name evidence="2" type="ORF">OS493_008867</name>
</gene>
<feature type="compositionally biased region" description="Basic and acidic residues" evidence="1">
    <location>
        <begin position="54"/>
        <end position="65"/>
    </location>
</feature>
<feature type="region of interest" description="Disordered" evidence="1">
    <location>
        <begin position="42"/>
        <end position="127"/>
    </location>
</feature>
<feature type="compositionally biased region" description="Basic residues" evidence="1">
    <location>
        <begin position="1"/>
        <end position="12"/>
    </location>
</feature>
<feature type="region of interest" description="Disordered" evidence="1">
    <location>
        <begin position="1"/>
        <end position="27"/>
    </location>
</feature>